<dbReference type="Proteomes" id="UP000823612">
    <property type="component" value="Unassembled WGS sequence"/>
</dbReference>
<comment type="caution">
    <text evidence="1">The sequence shown here is derived from an EMBL/GenBank/DDBJ whole genome shotgun (WGS) entry which is preliminary data.</text>
</comment>
<dbReference type="AlphaFoldDB" id="A0A9D9H2G2"/>
<evidence type="ECO:0000313" key="1">
    <source>
        <dbReference type="EMBL" id="MBO8432937.1"/>
    </source>
</evidence>
<gene>
    <name evidence="1" type="ORF">IAB08_06565</name>
</gene>
<accession>A0A9D9H2G2</accession>
<dbReference type="EMBL" id="JADIMZ010000100">
    <property type="protein sequence ID" value="MBO8432937.1"/>
    <property type="molecule type" value="Genomic_DNA"/>
</dbReference>
<reference evidence="1" key="2">
    <citation type="journal article" date="2021" name="PeerJ">
        <title>Extensive microbial diversity within the chicken gut microbiome revealed by metagenomics and culture.</title>
        <authorList>
            <person name="Gilroy R."/>
            <person name="Ravi A."/>
            <person name="Getino M."/>
            <person name="Pursley I."/>
            <person name="Horton D.L."/>
            <person name="Alikhan N.F."/>
            <person name="Baker D."/>
            <person name="Gharbi K."/>
            <person name="Hall N."/>
            <person name="Watson M."/>
            <person name="Adriaenssens E.M."/>
            <person name="Foster-Nyarko E."/>
            <person name="Jarju S."/>
            <person name="Secka A."/>
            <person name="Antonio M."/>
            <person name="Oren A."/>
            <person name="Chaudhuri R.R."/>
            <person name="La Ragione R."/>
            <person name="Hildebrand F."/>
            <person name="Pallen M.J."/>
        </authorList>
    </citation>
    <scope>NUCLEOTIDE SEQUENCE</scope>
    <source>
        <strain evidence="1">2889</strain>
    </source>
</reference>
<proteinExistence type="predicted"/>
<organism evidence="1 2">
    <name type="scientific">Candidatus Pullibacteroides excrementavium</name>
    <dbReference type="NCBI Taxonomy" id="2840905"/>
    <lineage>
        <taxon>Bacteria</taxon>
        <taxon>Pseudomonadati</taxon>
        <taxon>Bacteroidota</taxon>
        <taxon>Bacteroidia</taxon>
        <taxon>Bacteroidales</taxon>
        <taxon>Candidatus Pullibacteroides</taxon>
    </lineage>
</organism>
<protein>
    <submittedName>
        <fullName evidence="1">Uncharacterized protein</fullName>
    </submittedName>
</protein>
<name>A0A9D9H2G2_9BACT</name>
<sequence length="139" mass="15594">MELRMLYSELQALLASCLGQEIDFQYVEAKTIRLQKQVEVGALGFKMKRKVKLEMTVEAIQGSDVDIVLGGGLGVDLLLRVVLVFVKNDQASKLIERKDANRVQVHLGEIPQVKKFLDRVEVSDLIFEPEGLRLVGSLK</sequence>
<evidence type="ECO:0000313" key="2">
    <source>
        <dbReference type="Proteomes" id="UP000823612"/>
    </source>
</evidence>
<reference evidence="1" key="1">
    <citation type="submission" date="2020-10" db="EMBL/GenBank/DDBJ databases">
        <authorList>
            <person name="Gilroy R."/>
        </authorList>
    </citation>
    <scope>NUCLEOTIDE SEQUENCE</scope>
    <source>
        <strain evidence="1">2889</strain>
    </source>
</reference>